<dbReference type="InterPro" id="IPR001807">
    <property type="entry name" value="ClC"/>
</dbReference>
<sequence length="595" mass="64255">MTRESFSLNNLPDWMRGRFDDGQRFLMLCICAGVLCGLVGVSFHLAITKLFNGLFGFYQELGVWAIPAMVFSPALAGLIVGLMIRYISPTAAGSGIPQTKAAYHQKFGVIKTTEAFWRFIIGTISVAFGNSLGREGPTVHICSAVSSKLGRLFGLGKLRVQAMIPVGMGAGISAAFNAPIAAITFVFEELFDNNFSSKALGGILIAVVVAAVVERSILGEHSALYATRETFETSTWMLVCLLIGPAAGLLGHAFTTLLLFLRGHFMQWQRFPSWAKPALGGLSVGLIGVTVWQFSEGHHGVFSIGYQDLNSALNGQLIWQVLLLLFIGKFLATVICYASGASGGIFAPVLFLGSMLGGIFGALMVQFLNLDHSVAAACALLGTGAFFAAVIRCPLTSVLIIFEMTHNYSLILPLMIGNFLAYIISVKLRQIPIYDALLLQDGISLKKLPAYQGQQDWRNLPISTIMTHDCRTAAGDLNAQENLDAIKESAYTHHGYPVIEATNSQALIGMVMHHELEELIAAGNDAPLSEILAGQKIISINPDDSIRGAANTLVVKDVLQAPVVSRKDPRKLLGIVTLHDIARQQNAIEETMERE</sequence>
<feature type="transmembrane region" description="Helical" evidence="11">
    <location>
        <begin position="345"/>
        <end position="368"/>
    </location>
</feature>
<dbReference type="GO" id="GO:0005254">
    <property type="term" value="F:chloride channel activity"/>
    <property type="evidence" value="ECO:0007669"/>
    <property type="project" value="UniProtKB-KW"/>
</dbReference>
<comment type="caution">
    <text evidence="13">The sequence shown here is derived from an EMBL/GenBank/DDBJ whole genome shotgun (WGS) entry which is preliminary data.</text>
</comment>
<evidence type="ECO:0000256" key="6">
    <source>
        <dbReference type="ARBA" id="ARBA00023136"/>
    </source>
</evidence>
<dbReference type="PANTHER" id="PTHR43427">
    <property type="entry name" value="CHLORIDE CHANNEL PROTEIN CLC-E"/>
    <property type="match status" value="1"/>
</dbReference>
<dbReference type="EMBL" id="QHJQ01000011">
    <property type="protein sequence ID" value="PXA03196.1"/>
    <property type="molecule type" value="Genomic_DNA"/>
</dbReference>
<keyword evidence="8" id="KW-0868">Chloride</keyword>
<feature type="transmembrane region" description="Helical" evidence="11">
    <location>
        <begin position="162"/>
        <end position="187"/>
    </location>
</feature>
<reference evidence="13 14" key="1">
    <citation type="submission" date="2018-05" db="EMBL/GenBank/DDBJ databases">
        <title>Coraliomargarita sinensis sp. nov., isolated from a marine solar saltern.</title>
        <authorList>
            <person name="Zhou L.Y."/>
        </authorList>
    </citation>
    <scope>NUCLEOTIDE SEQUENCE [LARGE SCALE GENOMIC DNA]</scope>
    <source>
        <strain evidence="13 14">WN38</strain>
    </source>
</reference>
<dbReference type="Gene3D" id="1.10.3080.10">
    <property type="entry name" value="Clc chloride channel"/>
    <property type="match status" value="1"/>
</dbReference>
<evidence type="ECO:0000313" key="14">
    <source>
        <dbReference type="Proteomes" id="UP000247099"/>
    </source>
</evidence>
<keyword evidence="10" id="KW-0129">CBS domain</keyword>
<name>A0A317ZDC5_9BACT</name>
<dbReference type="AlphaFoldDB" id="A0A317ZDC5"/>
<protein>
    <recommendedName>
        <fullName evidence="12">CBS domain-containing protein</fullName>
    </recommendedName>
</protein>
<keyword evidence="6 11" id="KW-0472">Membrane</keyword>
<keyword evidence="9" id="KW-0407">Ion channel</keyword>
<dbReference type="SMART" id="SM00116">
    <property type="entry name" value="CBS"/>
    <property type="match status" value="1"/>
</dbReference>
<dbReference type="InterPro" id="IPR050368">
    <property type="entry name" value="ClC-type_chloride_channel"/>
</dbReference>
<organism evidence="13 14">
    <name type="scientific">Coraliomargarita sinensis</name>
    <dbReference type="NCBI Taxonomy" id="2174842"/>
    <lineage>
        <taxon>Bacteria</taxon>
        <taxon>Pseudomonadati</taxon>
        <taxon>Verrucomicrobiota</taxon>
        <taxon>Opitutia</taxon>
        <taxon>Puniceicoccales</taxon>
        <taxon>Coraliomargaritaceae</taxon>
        <taxon>Coraliomargarita</taxon>
    </lineage>
</organism>
<keyword evidence="3 11" id="KW-0812">Transmembrane</keyword>
<dbReference type="PANTHER" id="PTHR43427:SF6">
    <property type="entry name" value="CHLORIDE CHANNEL PROTEIN CLC-E"/>
    <property type="match status" value="1"/>
</dbReference>
<dbReference type="GO" id="GO:0034707">
    <property type="term" value="C:chloride channel complex"/>
    <property type="evidence" value="ECO:0007669"/>
    <property type="project" value="UniProtKB-KW"/>
</dbReference>
<dbReference type="Pfam" id="PF00571">
    <property type="entry name" value="CBS"/>
    <property type="match status" value="1"/>
</dbReference>
<gene>
    <name evidence="13" type="ORF">DDZ13_13305</name>
</gene>
<dbReference type="CDD" id="cd02205">
    <property type="entry name" value="CBS_pair_SF"/>
    <property type="match status" value="1"/>
</dbReference>
<dbReference type="InterPro" id="IPR046342">
    <property type="entry name" value="CBS_dom_sf"/>
</dbReference>
<feature type="transmembrane region" description="Helical" evidence="11">
    <location>
        <begin position="62"/>
        <end position="84"/>
    </location>
</feature>
<keyword evidence="14" id="KW-1185">Reference proteome</keyword>
<feature type="transmembrane region" description="Helical" evidence="11">
    <location>
        <begin position="25"/>
        <end position="47"/>
    </location>
</feature>
<evidence type="ECO:0000256" key="7">
    <source>
        <dbReference type="ARBA" id="ARBA00023173"/>
    </source>
</evidence>
<keyword evidence="4 11" id="KW-1133">Transmembrane helix</keyword>
<dbReference type="SUPFAM" id="SSF81340">
    <property type="entry name" value="Clc chloride channel"/>
    <property type="match status" value="1"/>
</dbReference>
<evidence type="ECO:0000256" key="2">
    <source>
        <dbReference type="ARBA" id="ARBA00022448"/>
    </source>
</evidence>
<accession>A0A317ZDC5</accession>
<feature type="transmembrane region" description="Helical" evidence="11">
    <location>
        <begin position="317"/>
        <end position="338"/>
    </location>
</feature>
<keyword evidence="5" id="KW-0406">Ion transport</keyword>
<dbReference type="RefSeq" id="WP_110131952.1">
    <property type="nucleotide sequence ID" value="NZ_QHJQ01000011.1"/>
</dbReference>
<evidence type="ECO:0000256" key="5">
    <source>
        <dbReference type="ARBA" id="ARBA00023065"/>
    </source>
</evidence>
<dbReference type="PROSITE" id="PS51371">
    <property type="entry name" value="CBS"/>
    <property type="match status" value="1"/>
</dbReference>
<dbReference type="SUPFAM" id="SSF54631">
    <property type="entry name" value="CBS-domain pair"/>
    <property type="match status" value="1"/>
</dbReference>
<keyword evidence="2" id="KW-0813">Transport</keyword>
<evidence type="ECO:0000256" key="3">
    <source>
        <dbReference type="ARBA" id="ARBA00022692"/>
    </source>
</evidence>
<feature type="transmembrane region" description="Helical" evidence="11">
    <location>
        <begin position="199"/>
        <end position="216"/>
    </location>
</feature>
<dbReference type="Pfam" id="PF00654">
    <property type="entry name" value="Voltage_CLC"/>
    <property type="match status" value="1"/>
</dbReference>
<feature type="transmembrane region" description="Helical" evidence="11">
    <location>
        <begin position="236"/>
        <end position="261"/>
    </location>
</feature>
<dbReference type="InterPro" id="IPR014743">
    <property type="entry name" value="Cl-channel_core"/>
</dbReference>
<comment type="subcellular location">
    <subcellularLocation>
        <location evidence="1">Membrane</location>
        <topology evidence="1">Multi-pass membrane protein</topology>
    </subcellularLocation>
</comment>
<dbReference type="OrthoDB" id="9812438at2"/>
<dbReference type="Proteomes" id="UP000247099">
    <property type="component" value="Unassembled WGS sequence"/>
</dbReference>
<evidence type="ECO:0000256" key="9">
    <source>
        <dbReference type="ARBA" id="ARBA00023303"/>
    </source>
</evidence>
<dbReference type="FunCoup" id="A0A317ZDC5">
    <property type="interactions" value="126"/>
</dbReference>
<evidence type="ECO:0000313" key="13">
    <source>
        <dbReference type="EMBL" id="PXA03196.1"/>
    </source>
</evidence>
<proteinExistence type="predicted"/>
<evidence type="ECO:0000256" key="4">
    <source>
        <dbReference type="ARBA" id="ARBA00022989"/>
    </source>
</evidence>
<evidence type="ECO:0000259" key="12">
    <source>
        <dbReference type="PROSITE" id="PS51371"/>
    </source>
</evidence>
<evidence type="ECO:0000256" key="8">
    <source>
        <dbReference type="ARBA" id="ARBA00023214"/>
    </source>
</evidence>
<evidence type="ECO:0000256" key="11">
    <source>
        <dbReference type="SAM" id="Phobius"/>
    </source>
</evidence>
<evidence type="ECO:0000256" key="10">
    <source>
        <dbReference type="PROSITE-ProRule" id="PRU00703"/>
    </source>
</evidence>
<dbReference type="InParanoid" id="A0A317ZDC5"/>
<dbReference type="InterPro" id="IPR000644">
    <property type="entry name" value="CBS_dom"/>
</dbReference>
<feature type="transmembrane region" description="Helical" evidence="11">
    <location>
        <begin position="374"/>
        <end position="395"/>
    </location>
</feature>
<dbReference type="CDD" id="cd01031">
    <property type="entry name" value="EriC"/>
    <property type="match status" value="1"/>
</dbReference>
<feature type="domain" description="CBS" evidence="12">
    <location>
        <begin position="533"/>
        <end position="594"/>
    </location>
</feature>
<evidence type="ECO:0000256" key="1">
    <source>
        <dbReference type="ARBA" id="ARBA00004141"/>
    </source>
</evidence>
<dbReference type="Gene3D" id="3.10.580.10">
    <property type="entry name" value="CBS-domain"/>
    <property type="match status" value="1"/>
</dbReference>
<feature type="transmembrane region" description="Helical" evidence="11">
    <location>
        <begin position="407"/>
        <end position="424"/>
    </location>
</feature>
<keyword evidence="7" id="KW-0869">Chloride channel</keyword>
<dbReference type="PRINTS" id="PR00762">
    <property type="entry name" value="CLCHANNEL"/>
</dbReference>